<sequence>MRDTKPTPDGVAFRLIRFPIRETTRLSRSISRLKRTRSLSTTTHMSVRFESDFYKDGEKKKRKTMLVKVATCGRFINRLVQFIYRVQVRAM</sequence>
<evidence type="ECO:0000313" key="1">
    <source>
        <dbReference type="EMBL" id="GIZ03237.1"/>
    </source>
</evidence>
<keyword evidence="2" id="KW-1185">Reference proteome</keyword>
<comment type="caution">
    <text evidence="1">The sequence shown here is derived from an EMBL/GenBank/DDBJ whole genome shotgun (WGS) entry which is preliminary data.</text>
</comment>
<gene>
    <name evidence="1" type="ORF">CEXT_499541</name>
</gene>
<dbReference type="EMBL" id="BPLR01001576">
    <property type="protein sequence ID" value="GIZ03237.1"/>
    <property type="molecule type" value="Genomic_DNA"/>
</dbReference>
<protein>
    <submittedName>
        <fullName evidence="1">Uncharacterized protein</fullName>
    </submittedName>
</protein>
<dbReference type="AlphaFoldDB" id="A0AAV4Y7J3"/>
<dbReference type="Proteomes" id="UP001054945">
    <property type="component" value="Unassembled WGS sequence"/>
</dbReference>
<evidence type="ECO:0000313" key="2">
    <source>
        <dbReference type="Proteomes" id="UP001054945"/>
    </source>
</evidence>
<reference evidence="1 2" key="1">
    <citation type="submission" date="2021-06" db="EMBL/GenBank/DDBJ databases">
        <title>Caerostris extrusa draft genome.</title>
        <authorList>
            <person name="Kono N."/>
            <person name="Arakawa K."/>
        </authorList>
    </citation>
    <scope>NUCLEOTIDE SEQUENCE [LARGE SCALE GENOMIC DNA]</scope>
</reference>
<name>A0AAV4Y7J3_CAEEX</name>
<organism evidence="1 2">
    <name type="scientific">Caerostris extrusa</name>
    <name type="common">Bark spider</name>
    <name type="synonym">Caerostris bankana</name>
    <dbReference type="NCBI Taxonomy" id="172846"/>
    <lineage>
        <taxon>Eukaryota</taxon>
        <taxon>Metazoa</taxon>
        <taxon>Ecdysozoa</taxon>
        <taxon>Arthropoda</taxon>
        <taxon>Chelicerata</taxon>
        <taxon>Arachnida</taxon>
        <taxon>Araneae</taxon>
        <taxon>Araneomorphae</taxon>
        <taxon>Entelegynae</taxon>
        <taxon>Araneoidea</taxon>
        <taxon>Araneidae</taxon>
        <taxon>Caerostris</taxon>
    </lineage>
</organism>
<accession>A0AAV4Y7J3</accession>
<proteinExistence type="predicted"/>